<keyword evidence="1" id="KW-0472">Membrane</keyword>
<accession>A0A2I1M6A4</accession>
<sequence>MEKFKNLDKEKKLNFYILLISVLIIIFAIAHASAISNKEAFEDYLKNYYRVDYSSYLANIDSYRNSIIAYPVMLIIYTIYSFNQKEFGLIYKIINCYVCFSLQSMTWMSFVPHTIYSNLMLLLFVILFALIIMRTRKESDKRA</sequence>
<feature type="transmembrane region" description="Helical" evidence="1">
    <location>
        <begin position="115"/>
        <end position="133"/>
    </location>
</feature>
<protein>
    <submittedName>
        <fullName evidence="2">Uncharacterized protein</fullName>
    </submittedName>
</protein>
<keyword evidence="3" id="KW-1185">Reference proteome</keyword>
<reference evidence="2 3" key="1">
    <citation type="submission" date="2017-12" db="EMBL/GenBank/DDBJ databases">
        <title>Phylogenetic diversity of female urinary microbiome.</title>
        <authorList>
            <person name="Thomas-White K."/>
            <person name="Wolfe A.J."/>
        </authorList>
    </citation>
    <scope>NUCLEOTIDE SEQUENCE [LARGE SCALE GENOMIC DNA]</scope>
    <source>
        <strain evidence="2 3">UMB0119</strain>
    </source>
</reference>
<evidence type="ECO:0000313" key="2">
    <source>
        <dbReference type="EMBL" id="PKZ15672.1"/>
    </source>
</evidence>
<dbReference type="Proteomes" id="UP000234335">
    <property type="component" value="Unassembled WGS sequence"/>
</dbReference>
<feature type="transmembrane region" description="Helical" evidence="1">
    <location>
        <begin position="13"/>
        <end position="35"/>
    </location>
</feature>
<gene>
    <name evidence="2" type="ORF">CYJ34_07675</name>
</gene>
<dbReference type="EMBL" id="PKGS01000006">
    <property type="protein sequence ID" value="PKZ15672.1"/>
    <property type="molecule type" value="Genomic_DNA"/>
</dbReference>
<evidence type="ECO:0000313" key="3">
    <source>
        <dbReference type="Proteomes" id="UP000234335"/>
    </source>
</evidence>
<organism evidence="2 3">
    <name type="scientific">Anaerococcus octavius</name>
    <dbReference type="NCBI Taxonomy" id="54007"/>
    <lineage>
        <taxon>Bacteria</taxon>
        <taxon>Bacillati</taxon>
        <taxon>Bacillota</taxon>
        <taxon>Tissierellia</taxon>
        <taxon>Tissierellales</taxon>
        <taxon>Peptoniphilaceae</taxon>
        <taxon>Anaerococcus</taxon>
    </lineage>
</organism>
<keyword evidence="1" id="KW-1133">Transmembrane helix</keyword>
<keyword evidence="1" id="KW-0812">Transmembrane</keyword>
<name>A0A2I1M6A4_9FIRM</name>
<dbReference type="RefSeq" id="WP_101540690.1">
    <property type="nucleotide sequence ID" value="NZ_CALTZC010000001.1"/>
</dbReference>
<feature type="transmembrane region" description="Helical" evidence="1">
    <location>
        <begin position="89"/>
        <end position="109"/>
    </location>
</feature>
<evidence type="ECO:0000256" key="1">
    <source>
        <dbReference type="SAM" id="Phobius"/>
    </source>
</evidence>
<feature type="transmembrane region" description="Helical" evidence="1">
    <location>
        <begin position="63"/>
        <end position="82"/>
    </location>
</feature>
<proteinExistence type="predicted"/>
<comment type="caution">
    <text evidence="2">The sequence shown here is derived from an EMBL/GenBank/DDBJ whole genome shotgun (WGS) entry which is preliminary data.</text>
</comment>
<dbReference type="AlphaFoldDB" id="A0A2I1M6A4"/>